<dbReference type="PANTHER" id="PTHR31252:SF11">
    <property type="entry name" value="DUF4419 DOMAIN-CONTAINING PROTEIN"/>
    <property type="match status" value="1"/>
</dbReference>
<dbReference type="Pfam" id="PF14388">
    <property type="entry name" value="DUF4419"/>
    <property type="match status" value="1"/>
</dbReference>
<proteinExistence type="predicted"/>
<dbReference type="STRING" id="448385.sce7816"/>
<dbReference type="InterPro" id="IPR025533">
    <property type="entry name" value="DUF4419"/>
</dbReference>
<protein>
    <recommendedName>
        <fullName evidence="3">DUF4419 domain-containing protein</fullName>
    </recommendedName>
</protein>
<dbReference type="RefSeq" id="WP_012240424.1">
    <property type="nucleotide sequence ID" value="NC_010162.1"/>
</dbReference>
<dbReference type="eggNOG" id="ENOG502ZS2M">
    <property type="taxonomic scope" value="Bacteria"/>
</dbReference>
<evidence type="ECO:0008006" key="3">
    <source>
        <dbReference type="Google" id="ProtNLM"/>
    </source>
</evidence>
<reference evidence="1 2" key="1">
    <citation type="journal article" date="2007" name="Nat. Biotechnol.">
        <title>Complete genome sequence of the myxobacterium Sorangium cellulosum.</title>
        <authorList>
            <person name="Schneiker S."/>
            <person name="Perlova O."/>
            <person name="Kaiser O."/>
            <person name="Gerth K."/>
            <person name="Alici A."/>
            <person name="Altmeyer M.O."/>
            <person name="Bartels D."/>
            <person name="Bekel T."/>
            <person name="Beyer S."/>
            <person name="Bode E."/>
            <person name="Bode H.B."/>
            <person name="Bolten C.J."/>
            <person name="Choudhuri J.V."/>
            <person name="Doss S."/>
            <person name="Elnakady Y.A."/>
            <person name="Frank B."/>
            <person name="Gaigalat L."/>
            <person name="Goesmann A."/>
            <person name="Groeger C."/>
            <person name="Gross F."/>
            <person name="Jelsbak L."/>
            <person name="Jelsbak L."/>
            <person name="Kalinowski J."/>
            <person name="Kegler C."/>
            <person name="Knauber T."/>
            <person name="Konietzny S."/>
            <person name="Kopp M."/>
            <person name="Krause L."/>
            <person name="Krug D."/>
            <person name="Linke B."/>
            <person name="Mahmud T."/>
            <person name="Martinez-Arias R."/>
            <person name="McHardy A.C."/>
            <person name="Merai M."/>
            <person name="Meyer F."/>
            <person name="Mormann S."/>
            <person name="Munoz-Dorado J."/>
            <person name="Perez J."/>
            <person name="Pradella S."/>
            <person name="Rachid S."/>
            <person name="Raddatz G."/>
            <person name="Rosenau F."/>
            <person name="Rueckert C."/>
            <person name="Sasse F."/>
            <person name="Scharfe M."/>
            <person name="Schuster S.C."/>
            <person name="Suen G."/>
            <person name="Treuner-Lange A."/>
            <person name="Velicer G.J."/>
            <person name="Vorholter F.-J."/>
            <person name="Weissman K.J."/>
            <person name="Welch R.D."/>
            <person name="Wenzel S.C."/>
            <person name="Whitworth D.E."/>
            <person name="Wilhelm S."/>
            <person name="Wittmann C."/>
            <person name="Bloecker H."/>
            <person name="Puehler A."/>
            <person name="Mueller R."/>
        </authorList>
    </citation>
    <scope>NUCLEOTIDE SEQUENCE [LARGE SCALE GENOMIC DNA]</scope>
    <source>
        <strain evidence="2">So ce56</strain>
    </source>
</reference>
<dbReference type="AlphaFoldDB" id="A9FB78"/>
<sequence length="389" mass="42687">MSITFAVSDVDRPQQLMQVLDRAKAIPSLLGGGERAAPGQRRMLWGRPRPPVVRVEAFSSSDAPLVSATDAHALAQAAHDAFYLHHPLVLSPDAVWLCLAQGFAHHVALNAEALRGRFVRHQGKEKLVIVRPDFFLGQPNPWPEAFTAFSEQIAAHVGRLRDLIVADFSTTGAVERAASEVVLMDAFQPYFEYEMLCGCGIPAITLLGSADDWKSVRRRAAMLSEFGLEAWTDALLPVLDEVVRTAEGHVDPGFWRSFFRYQSGSGPSELTGWILVLFPYLKTFDRNGERIEPNPYFGRWEQALRAAEKRTDWSFKPEGPSLLQIPSSISSAPVRFVDVRDGTEHPLRFVAGLFGVTQEATTGALAPEFGWAIVHDDGGSSAPATGSPV</sequence>
<dbReference type="OrthoDB" id="9806766at2"/>
<accession>A9FB78</accession>
<keyword evidence="2" id="KW-1185">Reference proteome</keyword>
<evidence type="ECO:0000313" key="2">
    <source>
        <dbReference type="Proteomes" id="UP000002139"/>
    </source>
</evidence>
<dbReference type="KEGG" id="scl:sce7816"/>
<dbReference type="PANTHER" id="PTHR31252">
    <property type="entry name" value="DUF4419 DOMAIN-CONTAINING PROTEIN"/>
    <property type="match status" value="1"/>
</dbReference>
<dbReference type="HOGENOM" id="CLU_055542_0_0_7"/>
<organism evidence="1 2">
    <name type="scientific">Sorangium cellulosum (strain So ce56)</name>
    <name type="common">Polyangium cellulosum (strain So ce56)</name>
    <dbReference type="NCBI Taxonomy" id="448385"/>
    <lineage>
        <taxon>Bacteria</taxon>
        <taxon>Pseudomonadati</taxon>
        <taxon>Myxococcota</taxon>
        <taxon>Polyangia</taxon>
        <taxon>Polyangiales</taxon>
        <taxon>Polyangiaceae</taxon>
        <taxon>Sorangium</taxon>
    </lineage>
</organism>
<dbReference type="BioCyc" id="SCEL448385:SCE_RS40005-MONOMER"/>
<evidence type="ECO:0000313" key="1">
    <source>
        <dbReference type="EMBL" id="CAN97985.1"/>
    </source>
</evidence>
<name>A9FB78_SORC5</name>
<dbReference type="Proteomes" id="UP000002139">
    <property type="component" value="Chromosome"/>
</dbReference>
<dbReference type="EMBL" id="AM746676">
    <property type="protein sequence ID" value="CAN97985.1"/>
    <property type="molecule type" value="Genomic_DNA"/>
</dbReference>
<gene>
    <name evidence="1" type="ordered locus">sce7816</name>
</gene>